<accession>A0A4D5ZDC9</accession>
<feature type="coiled-coil region" evidence="1">
    <location>
        <begin position="431"/>
        <end position="509"/>
    </location>
</feature>
<name>A0A4D5ZDC9_9CAUD</name>
<feature type="coiled-coil region" evidence="1">
    <location>
        <begin position="271"/>
        <end position="311"/>
    </location>
</feature>
<feature type="coiled-coil region" evidence="1">
    <location>
        <begin position="184"/>
        <end position="231"/>
    </location>
</feature>
<dbReference type="Gene3D" id="3.40.50.300">
    <property type="entry name" value="P-loop containing nucleotide triphosphate hydrolases"/>
    <property type="match status" value="2"/>
</dbReference>
<gene>
    <name evidence="2" type="ORF">BcepSaruman_296</name>
</gene>
<organism evidence="2 3">
    <name type="scientific">Burkholderia phage BcepSaruman</name>
    <dbReference type="NCBI Taxonomy" id="2530032"/>
    <lineage>
        <taxon>Viruses</taxon>
        <taxon>Duplodnaviria</taxon>
        <taxon>Heunggongvirae</taxon>
        <taxon>Uroviricota</taxon>
        <taxon>Caudoviricetes</taxon>
        <taxon>Sarumanvirus</taxon>
        <taxon>Sarumanvirus bcepsaruman</taxon>
    </lineage>
</organism>
<dbReference type="InterPro" id="IPR027417">
    <property type="entry name" value="P-loop_NTPase"/>
</dbReference>
<keyword evidence="3" id="KW-1185">Reference proteome</keyword>
<dbReference type="EMBL" id="MK552140">
    <property type="protein sequence ID" value="QBX06709.1"/>
    <property type="molecule type" value="Genomic_DNA"/>
</dbReference>
<feature type="coiled-coil region" evidence="1">
    <location>
        <begin position="533"/>
        <end position="584"/>
    </location>
</feature>
<protein>
    <submittedName>
        <fullName evidence="2">ATPase domain containing protein</fullName>
    </submittedName>
</protein>
<dbReference type="PANTHER" id="PTHR32114">
    <property type="entry name" value="ABC TRANSPORTER ABCH.3"/>
    <property type="match status" value="1"/>
</dbReference>
<evidence type="ECO:0000256" key="1">
    <source>
        <dbReference type="SAM" id="Coils"/>
    </source>
</evidence>
<evidence type="ECO:0000313" key="3">
    <source>
        <dbReference type="Proteomes" id="UP000296455"/>
    </source>
</evidence>
<dbReference type="Proteomes" id="UP000296455">
    <property type="component" value="Segment"/>
</dbReference>
<reference evidence="2 3" key="1">
    <citation type="submission" date="2019-02" db="EMBL/GenBank/DDBJ databases">
        <title>Complete genome sequence of Burkholderia cenocepacia phage BcepSaruman.</title>
        <authorList>
            <person name="Park K."/>
            <person name="Liu M."/>
            <person name="Gill J."/>
        </authorList>
    </citation>
    <scope>NUCLEOTIDE SEQUENCE [LARGE SCALE GENOMIC DNA]</scope>
</reference>
<dbReference type="SUPFAM" id="SSF52540">
    <property type="entry name" value="P-loop containing nucleoside triphosphate hydrolases"/>
    <property type="match status" value="1"/>
</dbReference>
<dbReference type="PANTHER" id="PTHR32114:SF2">
    <property type="entry name" value="ABC TRANSPORTER ABCH.3"/>
    <property type="match status" value="1"/>
</dbReference>
<proteinExistence type="predicted"/>
<keyword evidence="1" id="KW-0175">Coiled coil</keyword>
<sequence>MHHIHTLLLEKVGPFQKRTVFNIPPGVSTIYGLNRASGKASKNSNGVGKSFLLSMIPEIIHDVPQLGEKSDRVKQGIKELRFKSHSGKEVIARRASRGKTDKLELSINGKEKEIRTVAEAKRVLARLFPLTEADYRTYVSIDARVPHPLVMGSGAERKAFLTEFFGLDKLDAERKLYVAELSKLSKVRAAYDELRAQIERAREDLLDRETLDRLKKRAATIKKKLSALQALFTEAQETTRLVAFAESMGPQVGIIQNAIGEITEESFADHVAQIKYEYEQTKANIEEAEAYEQYKKDVARYNEALSKVSESTQSLVETSGRDLAVEMAKNAYDAYMQLQGKVRVLEAQVAELQEEVDAELPERVKRPDENEADLETLVRVYEHQIEHAEKFSEGKCETCGQTVVIKDPKVLAKRLKIAKQKLSAHAKYEAYRKARAAQQKAEVQLNAAQSELERVKAQQKKHRANAKAHKELAALPPEPEEFTGKKLELKVLRRMLEEITERRSLLRQLADHLDTIIAIQKLKKSDMEIVKRAEEAASQMSDLQERLSSAQAKIEMHRTVRARIADMKERVAEMEAQLAEEEALKHLVQGFQDKNLKKMAIEAISQRLMVLINRYASRVFPEAFQFEFQWDTDIRIIVHRPNGKEPSDVRKLSGAEAAIFTLVIVCALLNFVPDHKRCSLMVLDEPDAHMSPEMAEAMYNVVKILNTMVPSIVIITPKTDRVFQDSKPFTIVKDASGDSRIVEGFPHEVK</sequence>
<evidence type="ECO:0000313" key="2">
    <source>
        <dbReference type="EMBL" id="QBX06709.1"/>
    </source>
</evidence>